<name>A0A1Y2HIB3_9FUNG</name>
<organism evidence="13 14">
    <name type="scientific">Catenaria anguillulae PL171</name>
    <dbReference type="NCBI Taxonomy" id="765915"/>
    <lineage>
        <taxon>Eukaryota</taxon>
        <taxon>Fungi</taxon>
        <taxon>Fungi incertae sedis</taxon>
        <taxon>Blastocladiomycota</taxon>
        <taxon>Blastocladiomycetes</taxon>
        <taxon>Blastocladiales</taxon>
        <taxon>Catenariaceae</taxon>
        <taxon>Catenaria</taxon>
    </lineage>
</organism>
<proteinExistence type="inferred from homology"/>
<keyword evidence="7" id="KW-0288">FMN</keyword>
<keyword evidence="6" id="KW-0285">Flavoprotein</keyword>
<dbReference type="Proteomes" id="UP000193411">
    <property type="component" value="Unassembled WGS sequence"/>
</dbReference>
<evidence type="ECO:0000256" key="2">
    <source>
        <dbReference type="ARBA" id="ARBA00005201"/>
    </source>
</evidence>
<comment type="similarity">
    <text evidence="3">Belongs to the flavokinase family.</text>
</comment>
<dbReference type="SUPFAM" id="SSF82114">
    <property type="entry name" value="Riboflavin kinase-like"/>
    <property type="match status" value="1"/>
</dbReference>
<comment type="caution">
    <text evidence="13">The sequence shown here is derived from an EMBL/GenBank/DDBJ whole genome shotgun (WGS) entry which is preliminary data.</text>
</comment>
<evidence type="ECO:0000256" key="9">
    <source>
        <dbReference type="ARBA" id="ARBA00022741"/>
    </source>
</evidence>
<evidence type="ECO:0000256" key="11">
    <source>
        <dbReference type="ARBA" id="ARBA00029960"/>
    </source>
</evidence>
<dbReference type="PANTHER" id="PTHR22749:SF6">
    <property type="entry name" value="RIBOFLAVIN KINASE"/>
    <property type="match status" value="1"/>
</dbReference>
<evidence type="ECO:0000256" key="5">
    <source>
        <dbReference type="ARBA" id="ARBA00017394"/>
    </source>
</evidence>
<dbReference type="SMART" id="SM00904">
    <property type="entry name" value="Flavokinase"/>
    <property type="match status" value="1"/>
</dbReference>
<dbReference type="UniPathway" id="UPA00276">
    <property type="reaction ID" value="UER00406"/>
</dbReference>
<dbReference type="OrthoDB" id="276388at2759"/>
<evidence type="ECO:0000256" key="7">
    <source>
        <dbReference type="ARBA" id="ARBA00022643"/>
    </source>
</evidence>
<dbReference type="EMBL" id="MCFL01000029">
    <property type="protein sequence ID" value="ORZ34338.1"/>
    <property type="molecule type" value="Genomic_DNA"/>
</dbReference>
<evidence type="ECO:0000256" key="1">
    <source>
        <dbReference type="ARBA" id="ARBA00003572"/>
    </source>
</evidence>
<dbReference type="GO" id="GO:0009231">
    <property type="term" value="P:riboflavin biosynthetic process"/>
    <property type="evidence" value="ECO:0007669"/>
    <property type="project" value="InterPro"/>
</dbReference>
<dbReference type="Pfam" id="PF01687">
    <property type="entry name" value="Flavokinase"/>
    <property type="match status" value="1"/>
</dbReference>
<evidence type="ECO:0000313" key="13">
    <source>
        <dbReference type="EMBL" id="ORZ34338.1"/>
    </source>
</evidence>
<keyword evidence="14" id="KW-1185">Reference proteome</keyword>
<dbReference type="InterPro" id="IPR015865">
    <property type="entry name" value="Riboflavin_kinase_bac/euk"/>
</dbReference>
<evidence type="ECO:0000313" key="14">
    <source>
        <dbReference type="Proteomes" id="UP000193411"/>
    </source>
</evidence>
<dbReference type="GO" id="GO:0009398">
    <property type="term" value="P:FMN biosynthetic process"/>
    <property type="evidence" value="ECO:0007669"/>
    <property type="project" value="UniProtKB-UniPathway"/>
</dbReference>
<evidence type="ECO:0000256" key="8">
    <source>
        <dbReference type="ARBA" id="ARBA00022679"/>
    </source>
</evidence>
<dbReference type="GO" id="GO:0005524">
    <property type="term" value="F:ATP binding"/>
    <property type="evidence" value="ECO:0007669"/>
    <property type="project" value="UniProtKB-KW"/>
</dbReference>
<sequence>MTDSAAATAIPVDPTTSRPLLVDAPTPKAPYPIFAKGPVEQGFQRGSKELGIPTANLPQAGADHICEAAGSRSGIYYGWASVGAETTVYPMVMSVGWNPYYKNEKRTAEVHIIHKFDKDFYGDELRVIVAGYIRDEKNYTSLDDLILDINTDIKVAEHSLARPDYLALKSHAFLSPSPSTGA</sequence>
<keyword evidence="8" id="KW-0808">Transferase</keyword>
<dbReference type="GO" id="GO:0008531">
    <property type="term" value="F:riboflavin kinase activity"/>
    <property type="evidence" value="ECO:0007669"/>
    <property type="project" value="UniProtKB-EC"/>
</dbReference>
<keyword evidence="9" id="KW-0547">Nucleotide-binding</keyword>
<evidence type="ECO:0000256" key="6">
    <source>
        <dbReference type="ARBA" id="ARBA00022630"/>
    </source>
</evidence>
<dbReference type="GO" id="GO:0005739">
    <property type="term" value="C:mitochondrion"/>
    <property type="evidence" value="ECO:0007669"/>
    <property type="project" value="TreeGrafter"/>
</dbReference>
<evidence type="ECO:0000256" key="4">
    <source>
        <dbReference type="ARBA" id="ARBA00012105"/>
    </source>
</evidence>
<gene>
    <name evidence="13" type="ORF">BCR44DRAFT_126810</name>
</gene>
<dbReference type="EC" id="2.7.1.26" evidence="4"/>
<evidence type="ECO:0000259" key="12">
    <source>
        <dbReference type="SMART" id="SM00904"/>
    </source>
</evidence>
<feature type="domain" description="Riboflavin kinase" evidence="12">
    <location>
        <begin position="28"/>
        <end position="161"/>
    </location>
</feature>
<dbReference type="STRING" id="765915.A0A1Y2HIB3"/>
<protein>
    <recommendedName>
        <fullName evidence="5">Riboflavin kinase</fullName>
        <ecNumber evidence="4">2.7.1.26</ecNumber>
    </recommendedName>
    <alternativeName>
        <fullName evidence="11">Flavin mononucleotide kinase 1</fullName>
    </alternativeName>
</protein>
<evidence type="ECO:0000256" key="3">
    <source>
        <dbReference type="ARBA" id="ARBA00010108"/>
    </source>
</evidence>
<keyword evidence="10" id="KW-0067">ATP-binding</keyword>
<dbReference type="PANTHER" id="PTHR22749">
    <property type="entry name" value="RIBOFLAVIN KINASE/FMN ADENYLYLTRANSFERASE"/>
    <property type="match status" value="1"/>
</dbReference>
<comment type="pathway">
    <text evidence="2">Cofactor biosynthesis; FMN biosynthesis; FMN from riboflavin (ATP route): step 1/1.</text>
</comment>
<reference evidence="13 14" key="1">
    <citation type="submission" date="2016-07" db="EMBL/GenBank/DDBJ databases">
        <title>Pervasive Adenine N6-methylation of Active Genes in Fungi.</title>
        <authorList>
            <consortium name="DOE Joint Genome Institute"/>
            <person name="Mondo S.J."/>
            <person name="Dannebaum R.O."/>
            <person name="Kuo R.C."/>
            <person name="Labutti K."/>
            <person name="Haridas S."/>
            <person name="Kuo A."/>
            <person name="Salamov A."/>
            <person name="Ahrendt S.R."/>
            <person name="Lipzen A."/>
            <person name="Sullivan W."/>
            <person name="Andreopoulos W.B."/>
            <person name="Clum A."/>
            <person name="Lindquist E."/>
            <person name="Daum C."/>
            <person name="Ramamoorthy G.K."/>
            <person name="Gryganskyi A."/>
            <person name="Culley D."/>
            <person name="Magnuson J.K."/>
            <person name="James T.Y."/>
            <person name="O'Malley M.A."/>
            <person name="Stajich J.E."/>
            <person name="Spatafora J.W."/>
            <person name="Visel A."/>
            <person name="Grigoriev I.V."/>
        </authorList>
    </citation>
    <scope>NUCLEOTIDE SEQUENCE [LARGE SCALE GENOMIC DNA]</scope>
    <source>
        <strain evidence="13 14">PL171</strain>
    </source>
</reference>
<dbReference type="Gene3D" id="2.40.30.30">
    <property type="entry name" value="Riboflavin kinase-like"/>
    <property type="match status" value="1"/>
</dbReference>
<accession>A0A1Y2HIB3</accession>
<dbReference type="InterPro" id="IPR023468">
    <property type="entry name" value="Riboflavin_kinase"/>
</dbReference>
<dbReference type="AlphaFoldDB" id="A0A1Y2HIB3"/>
<evidence type="ECO:0000256" key="10">
    <source>
        <dbReference type="ARBA" id="ARBA00022840"/>
    </source>
</evidence>
<comment type="function">
    <text evidence="1">Catalyzes the phosphorylation of riboflavin (vitamin B2) to form flavin mononucleotide (FMN) coenzyme.</text>
</comment>
<dbReference type="InterPro" id="IPR023465">
    <property type="entry name" value="Riboflavin_kinase_dom_sf"/>
</dbReference>